<dbReference type="RefSeq" id="WP_211552582.1">
    <property type="nucleotide sequence ID" value="NZ_CP073371.1"/>
</dbReference>
<reference evidence="1" key="1">
    <citation type="submission" date="2021-04" db="EMBL/GenBank/DDBJ databases">
        <title>Complete Genome sequence and Methylome Analysis of the Haloarchaeon Haloarcula sinaiiensis.</title>
        <authorList>
            <person name="Fomenkov A."/>
            <person name="DasSarma P."/>
            <person name="DasSarma S."/>
            <person name="Roberts R.J."/>
        </authorList>
    </citation>
    <scope>NUCLEOTIDE SEQUENCE</scope>
    <source>
        <strain evidence="1">ATCC 33800</strain>
        <plasmid evidence="1">pHsi204</plasmid>
    </source>
</reference>
<geneLocation type="plasmid" evidence="1 2">
    <name>pHsi204</name>
</geneLocation>
<keyword evidence="1" id="KW-0614">Plasmid</keyword>
<proteinExistence type="predicted"/>
<dbReference type="EMBL" id="CP073371">
    <property type="protein sequence ID" value="QUJ74869.1"/>
    <property type="molecule type" value="Genomic_DNA"/>
</dbReference>
<dbReference type="Proteomes" id="UP000682967">
    <property type="component" value="Plasmid pHsi204"/>
</dbReference>
<dbReference type="AlphaFoldDB" id="A0A8T8KK67"/>
<accession>A0A8T8KK67</accession>
<dbReference type="GeneID" id="64825608"/>
<evidence type="ECO:0000313" key="2">
    <source>
        <dbReference type="Proteomes" id="UP000682967"/>
    </source>
</evidence>
<organism evidence="1 2">
    <name type="scientific">Haloarcula marismortui ATCC 33800</name>
    <dbReference type="NCBI Taxonomy" id="662476"/>
    <lineage>
        <taxon>Archaea</taxon>
        <taxon>Methanobacteriati</taxon>
        <taxon>Methanobacteriota</taxon>
        <taxon>Stenosarchaea group</taxon>
        <taxon>Halobacteria</taxon>
        <taxon>Halobacteriales</taxon>
        <taxon>Haloarculaceae</taxon>
        <taxon>Haloarcula</taxon>
    </lineage>
</organism>
<evidence type="ECO:0000313" key="1">
    <source>
        <dbReference type="EMBL" id="QUJ74869.1"/>
    </source>
</evidence>
<gene>
    <name evidence="1" type="ORF">KDQ40_21590</name>
</gene>
<protein>
    <submittedName>
        <fullName evidence="1">Uncharacterized protein</fullName>
    </submittedName>
</protein>
<sequence length="96" mass="11312">MDKPLSDDELRQHFESDDETAFELLIEGLSSHIVFMLNPEGNITTWPDPGQSLYGYEVMRYLERVSIRCLPTPKRWKRPSTPYWPMQPTVLLKRLC</sequence>
<dbReference type="KEGG" id="hsin:KDQ40_21590"/>
<name>A0A8T8KK67_9EURY</name>